<protein>
    <submittedName>
        <fullName evidence="1">Uncharacterized protein</fullName>
    </submittedName>
</protein>
<name>A0A8S2AJD6_ARAAE</name>
<accession>A0A8S2AJD6</accession>
<keyword evidence="2" id="KW-1185">Reference proteome</keyword>
<dbReference type="Proteomes" id="UP000682877">
    <property type="component" value="Chromosome 6"/>
</dbReference>
<dbReference type="EMBL" id="LR999456">
    <property type="protein sequence ID" value="CAE6114337.1"/>
    <property type="molecule type" value="Genomic_DNA"/>
</dbReference>
<organism evidence="1 2">
    <name type="scientific">Arabidopsis arenosa</name>
    <name type="common">Sand rock-cress</name>
    <name type="synonym">Cardaminopsis arenosa</name>
    <dbReference type="NCBI Taxonomy" id="38785"/>
    <lineage>
        <taxon>Eukaryota</taxon>
        <taxon>Viridiplantae</taxon>
        <taxon>Streptophyta</taxon>
        <taxon>Embryophyta</taxon>
        <taxon>Tracheophyta</taxon>
        <taxon>Spermatophyta</taxon>
        <taxon>Magnoliopsida</taxon>
        <taxon>eudicotyledons</taxon>
        <taxon>Gunneridae</taxon>
        <taxon>Pentapetalae</taxon>
        <taxon>rosids</taxon>
        <taxon>malvids</taxon>
        <taxon>Brassicales</taxon>
        <taxon>Brassicaceae</taxon>
        <taxon>Camelineae</taxon>
        <taxon>Arabidopsis</taxon>
    </lineage>
</organism>
<evidence type="ECO:0000313" key="2">
    <source>
        <dbReference type="Proteomes" id="UP000682877"/>
    </source>
</evidence>
<dbReference type="AlphaFoldDB" id="A0A8S2AJD6"/>
<reference evidence="1" key="1">
    <citation type="submission" date="2021-01" db="EMBL/GenBank/DDBJ databases">
        <authorList>
            <person name="Bezrukov I."/>
        </authorList>
    </citation>
    <scope>NUCLEOTIDE SEQUENCE</scope>
</reference>
<proteinExistence type="predicted"/>
<evidence type="ECO:0000313" key="1">
    <source>
        <dbReference type="EMBL" id="CAE6114337.1"/>
    </source>
</evidence>
<gene>
    <name evidence="1" type="ORF">AARE701A_LOCUS15836</name>
</gene>
<sequence>MASQTNSYTVPEIVTGYPIPSSLATPPSPRRRWWSRPIVTVPQPHVREATCMETTVCCTPCWAGSFTILAVYLLIFHVIDNARCHAKFSIQSIAVSPSSATWHVDFLVKNPSSRYSIYYGANETTVSLGPLNAAVLDTFHERKSPSYTAFSVDFVAEELFADSVSVSNANVSAPNWTIGIVAKSPNTGCKISLHTLNARLLRGGEVISKSASLSSDFFVTGGKPNVFFDKPDVLFEKVVMPEVSGDVIWDLRVEILFALDTDALYLHGFLIAVCPAIPVKFTTDPAGKVMGSLLGHMRWYTIYYGVSETALKLGPLNAAVLNTSHKRISRRHTAFSVDFVAEGAAALASVRDSCYLEFFADSVSVSNANVNANVSTADWRIGFVATSPVTGCKISLNRVQSRLLRGNEVMSNSSSPSSDYFEQFGAGDKTNVRFEKVVMPEVIDDVIWNFRVEIMSAVNTYVRYGNGFLMATCPDIPVKFTTDPAGNVVGSLFGNMRRCDFIFQHKWDSSS</sequence>